<keyword evidence="4" id="KW-1185">Reference proteome</keyword>
<evidence type="ECO:0000313" key="4">
    <source>
        <dbReference type="Proteomes" id="UP001596135"/>
    </source>
</evidence>
<evidence type="ECO:0000256" key="1">
    <source>
        <dbReference type="ARBA" id="ARBA00022527"/>
    </source>
</evidence>
<dbReference type="RefSeq" id="WP_379160483.1">
    <property type="nucleotide sequence ID" value="NZ_JBHSRJ010000009.1"/>
</dbReference>
<proteinExistence type="predicted"/>
<name>A0ABW1LS42_9ACTN</name>
<dbReference type="Proteomes" id="UP001596135">
    <property type="component" value="Unassembled WGS sequence"/>
</dbReference>
<evidence type="ECO:0000259" key="2">
    <source>
        <dbReference type="Pfam" id="PF13581"/>
    </source>
</evidence>
<organism evidence="3 4">
    <name type="scientific">Nocardioides hankookensis</name>
    <dbReference type="NCBI Taxonomy" id="443157"/>
    <lineage>
        <taxon>Bacteria</taxon>
        <taxon>Bacillati</taxon>
        <taxon>Actinomycetota</taxon>
        <taxon>Actinomycetes</taxon>
        <taxon>Propionibacteriales</taxon>
        <taxon>Nocardioidaceae</taxon>
        <taxon>Nocardioides</taxon>
    </lineage>
</organism>
<comment type="caution">
    <text evidence="3">The sequence shown here is derived from an EMBL/GenBank/DDBJ whole genome shotgun (WGS) entry which is preliminary data.</text>
</comment>
<dbReference type="PANTHER" id="PTHR35526">
    <property type="entry name" value="ANTI-SIGMA-F FACTOR RSBW-RELATED"/>
    <property type="match status" value="1"/>
</dbReference>
<dbReference type="GO" id="GO:0005524">
    <property type="term" value="F:ATP binding"/>
    <property type="evidence" value="ECO:0007669"/>
    <property type="project" value="UniProtKB-KW"/>
</dbReference>
<keyword evidence="1" id="KW-0418">Kinase</keyword>
<dbReference type="InterPro" id="IPR003594">
    <property type="entry name" value="HATPase_dom"/>
</dbReference>
<dbReference type="SUPFAM" id="SSF55874">
    <property type="entry name" value="ATPase domain of HSP90 chaperone/DNA topoisomerase II/histidine kinase"/>
    <property type="match status" value="1"/>
</dbReference>
<keyword evidence="3" id="KW-0547">Nucleotide-binding</keyword>
<accession>A0ABW1LS42</accession>
<sequence>MNTSGGPMSGPSARMATRLALAQSAQTGSLARRALRQLFESARIDRDASDTAVLLATELVTNAVEHGRGDAQLDAAVQDDVIRLEVTDSSTVVPRPNTGVSDLDERGRGLLLIDALASRWGVQPRQDGKTVWCELDLA</sequence>
<dbReference type="CDD" id="cd16936">
    <property type="entry name" value="HATPase_RsbW-like"/>
    <property type="match status" value="1"/>
</dbReference>
<dbReference type="Gene3D" id="3.30.565.10">
    <property type="entry name" value="Histidine kinase-like ATPase, C-terminal domain"/>
    <property type="match status" value="1"/>
</dbReference>
<dbReference type="EMBL" id="JBHSRJ010000009">
    <property type="protein sequence ID" value="MFC6046092.1"/>
    <property type="molecule type" value="Genomic_DNA"/>
</dbReference>
<dbReference type="InterPro" id="IPR050267">
    <property type="entry name" value="Anti-sigma-factor_SerPK"/>
</dbReference>
<evidence type="ECO:0000313" key="3">
    <source>
        <dbReference type="EMBL" id="MFC6046092.1"/>
    </source>
</evidence>
<dbReference type="InterPro" id="IPR036890">
    <property type="entry name" value="HATPase_C_sf"/>
</dbReference>
<keyword evidence="3" id="KW-0067">ATP-binding</keyword>
<feature type="domain" description="Histidine kinase/HSP90-like ATPase" evidence="2">
    <location>
        <begin position="29"/>
        <end position="132"/>
    </location>
</feature>
<keyword evidence="1" id="KW-0808">Transferase</keyword>
<gene>
    <name evidence="3" type="ORF">ACFPYL_23610</name>
</gene>
<protein>
    <submittedName>
        <fullName evidence="3">ATP-binding protein</fullName>
    </submittedName>
</protein>
<reference evidence="4" key="1">
    <citation type="journal article" date="2019" name="Int. J. Syst. Evol. Microbiol.">
        <title>The Global Catalogue of Microorganisms (GCM) 10K type strain sequencing project: providing services to taxonomists for standard genome sequencing and annotation.</title>
        <authorList>
            <consortium name="The Broad Institute Genomics Platform"/>
            <consortium name="The Broad Institute Genome Sequencing Center for Infectious Disease"/>
            <person name="Wu L."/>
            <person name="Ma J."/>
        </authorList>
    </citation>
    <scope>NUCLEOTIDE SEQUENCE [LARGE SCALE GENOMIC DNA]</scope>
    <source>
        <strain evidence="4">CCUG 54522</strain>
    </source>
</reference>
<keyword evidence="1" id="KW-0723">Serine/threonine-protein kinase</keyword>
<dbReference type="Pfam" id="PF13581">
    <property type="entry name" value="HATPase_c_2"/>
    <property type="match status" value="1"/>
</dbReference>
<dbReference type="PANTHER" id="PTHR35526:SF3">
    <property type="entry name" value="ANTI-SIGMA-F FACTOR RSBW"/>
    <property type="match status" value="1"/>
</dbReference>